<keyword evidence="1" id="KW-0812">Transmembrane</keyword>
<dbReference type="EMBL" id="JYDQ01005651">
    <property type="protein sequence ID" value="KRX74628.1"/>
    <property type="molecule type" value="Genomic_DNA"/>
</dbReference>
<protein>
    <submittedName>
        <fullName evidence="2">Uncharacterized protein</fullName>
    </submittedName>
</protein>
<accession>A0A0V0WFI9</accession>
<keyword evidence="3" id="KW-1185">Reference proteome</keyword>
<name>A0A0V0WFI9_9BILA</name>
<keyword evidence="1" id="KW-1133">Transmembrane helix</keyword>
<sequence>MGEDFFVMILLPFCNGTTSTGMILFSPKVGTMFQ</sequence>
<organism evidence="2 3">
    <name type="scientific">Trichinella patagoniensis</name>
    <dbReference type="NCBI Taxonomy" id="990121"/>
    <lineage>
        <taxon>Eukaryota</taxon>
        <taxon>Metazoa</taxon>
        <taxon>Ecdysozoa</taxon>
        <taxon>Nematoda</taxon>
        <taxon>Enoplea</taxon>
        <taxon>Dorylaimia</taxon>
        <taxon>Trichinellida</taxon>
        <taxon>Trichinellidae</taxon>
        <taxon>Trichinella</taxon>
    </lineage>
</organism>
<dbReference type="AlphaFoldDB" id="A0A0V0WFI9"/>
<reference evidence="2 3" key="1">
    <citation type="submission" date="2015-01" db="EMBL/GenBank/DDBJ databases">
        <title>Evolution of Trichinella species and genotypes.</title>
        <authorList>
            <person name="Korhonen P.K."/>
            <person name="Edoardo P."/>
            <person name="Giuseppe L.R."/>
            <person name="Gasser R.B."/>
        </authorList>
    </citation>
    <scope>NUCLEOTIDE SEQUENCE [LARGE SCALE GENOMIC DNA]</scope>
    <source>
        <strain evidence="2">ISS2496</strain>
    </source>
</reference>
<keyword evidence="1" id="KW-0472">Membrane</keyword>
<dbReference type="Proteomes" id="UP000054783">
    <property type="component" value="Unassembled WGS sequence"/>
</dbReference>
<feature type="transmembrane region" description="Helical" evidence="1">
    <location>
        <begin position="6"/>
        <end position="25"/>
    </location>
</feature>
<comment type="caution">
    <text evidence="2">The sequence shown here is derived from an EMBL/GenBank/DDBJ whole genome shotgun (WGS) entry which is preliminary data.</text>
</comment>
<proteinExistence type="predicted"/>
<evidence type="ECO:0000313" key="3">
    <source>
        <dbReference type="Proteomes" id="UP000054783"/>
    </source>
</evidence>
<evidence type="ECO:0000256" key="1">
    <source>
        <dbReference type="SAM" id="Phobius"/>
    </source>
</evidence>
<evidence type="ECO:0000313" key="2">
    <source>
        <dbReference type="EMBL" id="KRX74628.1"/>
    </source>
</evidence>
<gene>
    <name evidence="2" type="ORF">T12_16607</name>
</gene>